<gene>
    <name evidence="2" type="ORF">NVS47_01845</name>
</gene>
<dbReference type="RefSeq" id="WP_089609755.1">
    <property type="nucleotide sequence ID" value="NZ_CP022121.1"/>
</dbReference>
<accession>A0ABT1Y079</accession>
<comment type="caution">
    <text evidence="2">The sequence shown here is derived from an EMBL/GenBank/DDBJ whole genome shotgun (WGS) entry which is preliminary data.</text>
</comment>
<name>A0ABT1Y079_9FIRM</name>
<dbReference type="InterPro" id="IPR002625">
    <property type="entry name" value="Smr_dom"/>
</dbReference>
<dbReference type="Pfam" id="PF01713">
    <property type="entry name" value="Smr"/>
    <property type="match status" value="1"/>
</dbReference>
<proteinExistence type="predicted"/>
<organism evidence="2 3">
    <name type="scientific">Dehalobacterium formicoaceticum</name>
    <dbReference type="NCBI Taxonomy" id="51515"/>
    <lineage>
        <taxon>Bacteria</taxon>
        <taxon>Bacillati</taxon>
        <taxon>Bacillota</taxon>
        <taxon>Clostridia</taxon>
        <taxon>Eubacteriales</taxon>
        <taxon>Peptococcaceae</taxon>
        <taxon>Dehalobacterium</taxon>
    </lineage>
</organism>
<evidence type="ECO:0000259" key="1">
    <source>
        <dbReference type="Pfam" id="PF01713"/>
    </source>
</evidence>
<keyword evidence="3" id="KW-1185">Reference proteome</keyword>
<evidence type="ECO:0000313" key="2">
    <source>
        <dbReference type="EMBL" id="MCR6544266.1"/>
    </source>
</evidence>
<dbReference type="InterPro" id="IPR036063">
    <property type="entry name" value="Smr_dom_sf"/>
</dbReference>
<sequence>MNTNQPQGIVDLDIHGMNKYQAKILIDNRLKSAAADIYIIRVVHGYHSGTELRDMVRKEYKGNPKVKRIQYGMNPGVTELILRELF</sequence>
<feature type="domain" description="Smr" evidence="1">
    <location>
        <begin position="12"/>
        <end position="70"/>
    </location>
</feature>
<protein>
    <submittedName>
        <fullName evidence="2">Smr/MutS family protein</fullName>
    </submittedName>
</protein>
<evidence type="ECO:0000313" key="3">
    <source>
        <dbReference type="Proteomes" id="UP001524944"/>
    </source>
</evidence>
<dbReference type="EMBL" id="JANPWE010000001">
    <property type="protein sequence ID" value="MCR6544266.1"/>
    <property type="molecule type" value="Genomic_DNA"/>
</dbReference>
<dbReference type="Gene3D" id="3.30.1370.110">
    <property type="match status" value="1"/>
</dbReference>
<reference evidence="2 3" key="1">
    <citation type="submission" date="2022-08" db="EMBL/GenBank/DDBJ databases">
        <title>Proteogenomics of the novel Dehalobacterium formicoaceticum strain EZ94 highlights a key role of methyltransferases during anaerobic dichloromethane degradation.</title>
        <authorList>
            <person name="Wasmund K."/>
        </authorList>
    </citation>
    <scope>NUCLEOTIDE SEQUENCE [LARGE SCALE GENOMIC DNA]</scope>
    <source>
        <strain evidence="2 3">EZ94</strain>
    </source>
</reference>
<dbReference type="Proteomes" id="UP001524944">
    <property type="component" value="Unassembled WGS sequence"/>
</dbReference>